<keyword evidence="3 5" id="KW-0547">Nucleotide-binding</keyword>
<evidence type="ECO:0000256" key="3">
    <source>
        <dbReference type="ARBA" id="ARBA00022741"/>
    </source>
</evidence>
<dbReference type="Gene3D" id="3.40.50.300">
    <property type="entry name" value="P-loop containing nucleotide triphosphate hydrolases"/>
    <property type="match status" value="1"/>
</dbReference>
<dbReference type="PROSITE" id="PS50893">
    <property type="entry name" value="ABC_TRANSPORTER_2"/>
    <property type="match status" value="1"/>
</dbReference>
<dbReference type="InterPro" id="IPR017871">
    <property type="entry name" value="ABC_transporter-like_CS"/>
</dbReference>
<keyword evidence="8" id="KW-1185">Reference proteome</keyword>
<dbReference type="InterPro" id="IPR027417">
    <property type="entry name" value="P-loop_NTPase"/>
</dbReference>
<dbReference type="PROSITE" id="PS00211">
    <property type="entry name" value="ABC_TRANSPORTER_1"/>
    <property type="match status" value="1"/>
</dbReference>
<organism evidence="7 8">
    <name type="scientific">Yoonia rhodophyticola</name>
    <dbReference type="NCBI Taxonomy" id="3137370"/>
    <lineage>
        <taxon>Bacteria</taxon>
        <taxon>Pseudomonadati</taxon>
        <taxon>Pseudomonadota</taxon>
        <taxon>Alphaproteobacteria</taxon>
        <taxon>Rhodobacterales</taxon>
        <taxon>Paracoccaceae</taxon>
        <taxon>Yoonia</taxon>
    </lineage>
</organism>
<proteinExistence type="inferred from homology"/>
<reference evidence="8" key="1">
    <citation type="submission" date="2024-04" db="EMBL/GenBank/DDBJ databases">
        <title>Phylogenomic analyses of a clade within the roseobacter group suggest taxonomic reassignments of species of the genera Aestuariivita, Citreicella, Loktanella, Nautella, Pelagibaca, Ruegeria, Thalassobius, Thiobacimonas and Tropicibacter, and the proposal o.</title>
        <authorList>
            <person name="Jeon C.O."/>
        </authorList>
    </citation>
    <scope>NUCLEOTIDE SEQUENCE [LARGE SCALE GENOMIC DNA]</scope>
    <source>
        <strain evidence="8">SS1-5</strain>
        <plasmid evidence="8">pSS1-5</plasmid>
    </source>
</reference>
<sequence length="339" mass="37400">MPDVEIECRNLWKIYGSREKEALKAVQAEGLSKDEIRDRYDCVLGVRDASFSVNRGEIFCIMGLSGSGKSTLVRHINRLIEPTTGEIHVAGQRVDTMGEVRLRQLRAEAIGMVFQHMALWPHRTLAENVGFGLEVRDVPLPKRRQAAIEALAAMDLQGWEDHYPDQLSGGMQQRVGLARALAADPDILLMDEPFSALDPLIRRQLQDQFLELSKKVKKTTVFITHDLDEAIRMGDKIAIMNDGVIVQIGTPEQIVTNPKDAYVAEFVKGISRVNLVRAQTIMALLDGQSPTPKTVPLGSELGEIMDHFMTDQSPVTVLGADGAAVGIITITDALRALRG</sequence>
<comment type="catalytic activity">
    <reaction evidence="5">
        <text>a quaternary ammonium(out) + ATP + H2O = a quaternary ammonium(in) + ADP + phosphate + H(+)</text>
        <dbReference type="Rhea" id="RHEA:11036"/>
        <dbReference type="ChEBI" id="CHEBI:15377"/>
        <dbReference type="ChEBI" id="CHEBI:15378"/>
        <dbReference type="ChEBI" id="CHEBI:30616"/>
        <dbReference type="ChEBI" id="CHEBI:35267"/>
        <dbReference type="ChEBI" id="CHEBI:43474"/>
        <dbReference type="ChEBI" id="CHEBI:456216"/>
    </reaction>
</comment>
<comment type="subunit">
    <text evidence="5">The complex is probably composed of two ATP-binding proteins, two transmembrane proteins and a solute-binding protein.</text>
</comment>
<evidence type="ECO:0000256" key="4">
    <source>
        <dbReference type="ARBA" id="ARBA00022840"/>
    </source>
</evidence>
<dbReference type="SUPFAM" id="SSF52540">
    <property type="entry name" value="P-loop containing nucleoside triphosphate hydrolases"/>
    <property type="match status" value="1"/>
</dbReference>
<geneLocation type="plasmid" evidence="7 8">
    <name>pSS1-5</name>
</geneLocation>
<gene>
    <name evidence="7" type="ORF">AABB31_01120</name>
</gene>
<dbReference type="Pfam" id="PF00005">
    <property type="entry name" value="ABC_tran"/>
    <property type="match status" value="1"/>
</dbReference>
<evidence type="ECO:0000256" key="1">
    <source>
        <dbReference type="ARBA" id="ARBA00005417"/>
    </source>
</evidence>
<reference evidence="7 8" key="2">
    <citation type="submission" date="2024-08" db="EMBL/GenBank/DDBJ databases">
        <title>Phylogenomic analyses of a clade within the roseobacter group suggest taxonomic reassignments of species of the genera Aestuariivita, Citreicella, Loktanella, Nautella, Pelagibaca, Ruegeria, Thalassobius, Thiobacimonas and Tropicibacter, and the proposal o.</title>
        <authorList>
            <person name="Jeon C.O."/>
        </authorList>
    </citation>
    <scope>NUCLEOTIDE SEQUENCE [LARGE SCALE GENOMIC DNA]</scope>
    <source>
        <strain evidence="7 8">SS1-5</strain>
        <plasmid evidence="7 8">pSS1-5</plasmid>
    </source>
</reference>
<dbReference type="Proteomes" id="UP001470809">
    <property type="component" value="Plasmid pSS1-5"/>
</dbReference>
<dbReference type="EMBL" id="CP151764">
    <property type="protein sequence ID" value="XFU26385.1"/>
    <property type="molecule type" value="Genomic_DNA"/>
</dbReference>
<dbReference type="InterPro" id="IPR051921">
    <property type="entry name" value="ABC_osmolyte_uptake_ATP-bind"/>
</dbReference>
<evidence type="ECO:0000256" key="2">
    <source>
        <dbReference type="ARBA" id="ARBA00022448"/>
    </source>
</evidence>
<dbReference type="PANTHER" id="PTHR43869">
    <property type="entry name" value="GLYCINE BETAINE/PROLINE BETAINE TRANSPORT SYSTEM ATP-BINDING PROTEIN PROV"/>
    <property type="match status" value="1"/>
</dbReference>
<protein>
    <recommendedName>
        <fullName evidence="5">Quaternary amine transport ATP-binding protein</fullName>
        <ecNumber evidence="5">7.6.2.9</ecNumber>
    </recommendedName>
</protein>
<dbReference type="InterPro" id="IPR003439">
    <property type="entry name" value="ABC_transporter-like_ATP-bd"/>
</dbReference>
<dbReference type="SUPFAM" id="SSF54631">
    <property type="entry name" value="CBS-domain pair"/>
    <property type="match status" value="1"/>
</dbReference>
<dbReference type="PANTHER" id="PTHR43869:SF1">
    <property type="entry name" value="GLYCINE BETAINE_PROLINE BETAINE TRANSPORT SYSTEM ATP-BINDING PROTEIN PROV"/>
    <property type="match status" value="1"/>
</dbReference>
<keyword evidence="5" id="KW-0472">Membrane</keyword>
<keyword evidence="4 5" id="KW-0067">ATP-binding</keyword>
<comment type="subcellular location">
    <subcellularLocation>
        <location evidence="5">Cell inner membrane</location>
        <topology evidence="5">Peripheral membrane protein</topology>
    </subcellularLocation>
</comment>
<dbReference type="NCBIfam" id="TIGR01186">
    <property type="entry name" value="proV"/>
    <property type="match status" value="1"/>
</dbReference>
<accession>A0ABZ3JB59</accession>
<dbReference type="GO" id="GO:0005524">
    <property type="term" value="F:ATP binding"/>
    <property type="evidence" value="ECO:0007669"/>
    <property type="project" value="UniProtKB-KW"/>
</dbReference>
<dbReference type="SMART" id="SM00382">
    <property type="entry name" value="AAA"/>
    <property type="match status" value="1"/>
</dbReference>
<keyword evidence="5" id="KW-1003">Cell membrane</keyword>
<evidence type="ECO:0000259" key="6">
    <source>
        <dbReference type="PROSITE" id="PS50893"/>
    </source>
</evidence>
<dbReference type="RefSeq" id="WP_373634759.1">
    <property type="nucleotide sequence ID" value="NZ_CP151764.2"/>
</dbReference>
<name>A0ABZ3JB59_9RHOB</name>
<keyword evidence="5" id="KW-0997">Cell inner membrane</keyword>
<evidence type="ECO:0000313" key="8">
    <source>
        <dbReference type="Proteomes" id="UP001470809"/>
    </source>
</evidence>
<keyword evidence="7" id="KW-0614">Plasmid</keyword>
<comment type="similarity">
    <text evidence="1 5">Belongs to the ABC transporter superfamily.</text>
</comment>
<evidence type="ECO:0000313" key="7">
    <source>
        <dbReference type="EMBL" id="XFU26385.1"/>
    </source>
</evidence>
<feature type="domain" description="ABC transporter" evidence="6">
    <location>
        <begin position="26"/>
        <end position="267"/>
    </location>
</feature>
<dbReference type="InterPro" id="IPR046342">
    <property type="entry name" value="CBS_dom_sf"/>
</dbReference>
<dbReference type="InterPro" id="IPR003593">
    <property type="entry name" value="AAA+_ATPase"/>
</dbReference>
<keyword evidence="2 5" id="KW-0813">Transport</keyword>
<evidence type="ECO:0000256" key="5">
    <source>
        <dbReference type="RuleBase" id="RU369116"/>
    </source>
</evidence>
<dbReference type="EC" id="7.6.2.9" evidence="5"/>
<dbReference type="CDD" id="cd03294">
    <property type="entry name" value="ABC_Pro_Gly_Betaine"/>
    <property type="match status" value="1"/>
</dbReference>
<dbReference type="InterPro" id="IPR005892">
    <property type="entry name" value="Gly-betaine_transp_ATP-bd"/>
</dbReference>